<accession>A0AA86R1G4</accession>
<dbReference type="AlphaFoldDB" id="A0AA86R1G4"/>
<gene>
    <name evidence="1" type="ORF">HINF_LOCUS55002</name>
    <name evidence="2" type="ORF">HINF_LOCUS69952</name>
</gene>
<reference evidence="2 3" key="2">
    <citation type="submission" date="2024-07" db="EMBL/GenBank/DDBJ databases">
        <authorList>
            <person name="Akdeniz Z."/>
        </authorList>
    </citation>
    <scope>NUCLEOTIDE SEQUENCE [LARGE SCALE GENOMIC DNA]</scope>
</reference>
<sequence length="129" mass="14854">MHICITTSLQLESLVYQEVEKVLLVSEQNLNVFYLMAQYRPTFPTRCVCSFEVLMLSRMFCLSSARPSSTNSLLDSLALKLLWSCMSGIYLRMPCVGVMLPDVLELVLIWERRLGILGVVLFFIEVKYF</sequence>
<evidence type="ECO:0000313" key="3">
    <source>
        <dbReference type="Proteomes" id="UP001642409"/>
    </source>
</evidence>
<dbReference type="EMBL" id="CAXDID020000517">
    <property type="protein sequence ID" value="CAL6099168.1"/>
    <property type="molecule type" value="Genomic_DNA"/>
</dbReference>
<comment type="caution">
    <text evidence="1">The sequence shown here is derived from an EMBL/GenBank/DDBJ whole genome shotgun (WGS) entry which is preliminary data.</text>
</comment>
<proteinExistence type="predicted"/>
<reference evidence="1" key="1">
    <citation type="submission" date="2023-06" db="EMBL/GenBank/DDBJ databases">
        <authorList>
            <person name="Kurt Z."/>
        </authorList>
    </citation>
    <scope>NUCLEOTIDE SEQUENCE</scope>
</reference>
<dbReference type="EMBL" id="CATOUU010001022">
    <property type="protein sequence ID" value="CAI9967357.1"/>
    <property type="molecule type" value="Genomic_DNA"/>
</dbReference>
<protein>
    <submittedName>
        <fullName evidence="2">Hypothetical_protein</fullName>
    </submittedName>
</protein>
<organism evidence="1">
    <name type="scientific">Hexamita inflata</name>
    <dbReference type="NCBI Taxonomy" id="28002"/>
    <lineage>
        <taxon>Eukaryota</taxon>
        <taxon>Metamonada</taxon>
        <taxon>Diplomonadida</taxon>
        <taxon>Hexamitidae</taxon>
        <taxon>Hexamitinae</taxon>
        <taxon>Hexamita</taxon>
    </lineage>
</organism>
<evidence type="ECO:0000313" key="1">
    <source>
        <dbReference type="EMBL" id="CAI9967357.1"/>
    </source>
</evidence>
<name>A0AA86R1G4_9EUKA</name>
<keyword evidence="3" id="KW-1185">Reference proteome</keyword>
<dbReference type="Proteomes" id="UP001642409">
    <property type="component" value="Unassembled WGS sequence"/>
</dbReference>
<evidence type="ECO:0000313" key="2">
    <source>
        <dbReference type="EMBL" id="CAL6099168.1"/>
    </source>
</evidence>